<evidence type="ECO:0000313" key="4">
    <source>
        <dbReference type="Proteomes" id="UP000321118"/>
    </source>
</evidence>
<organism evidence="3 4">
    <name type="scientific">Cellulomonas xylanilytica</name>
    <dbReference type="NCBI Taxonomy" id="233583"/>
    <lineage>
        <taxon>Bacteria</taxon>
        <taxon>Bacillati</taxon>
        <taxon>Actinomycetota</taxon>
        <taxon>Actinomycetes</taxon>
        <taxon>Micrococcales</taxon>
        <taxon>Cellulomonadaceae</taxon>
        <taxon>Cellulomonas</taxon>
    </lineage>
</organism>
<dbReference type="Gene3D" id="1.20.58.1700">
    <property type="match status" value="1"/>
</dbReference>
<comment type="caution">
    <text evidence="3">The sequence shown here is derived from an EMBL/GenBank/DDBJ whole genome shotgun (WGS) entry which is preliminary data.</text>
</comment>
<dbReference type="InterPro" id="IPR000120">
    <property type="entry name" value="Amidase"/>
</dbReference>
<dbReference type="InterPro" id="IPR036928">
    <property type="entry name" value="AS_sf"/>
</dbReference>
<keyword evidence="4" id="KW-1185">Reference proteome</keyword>
<evidence type="ECO:0000313" key="3">
    <source>
        <dbReference type="EMBL" id="GEK23313.1"/>
    </source>
</evidence>
<feature type="domain" description="Allophanate hydrolase C-terminal" evidence="2">
    <location>
        <begin position="505"/>
        <end position="626"/>
    </location>
</feature>
<dbReference type="InterPro" id="IPR014085">
    <property type="entry name" value="Allophanate_hydrolase"/>
</dbReference>
<dbReference type="NCBIfam" id="NF006043">
    <property type="entry name" value="PRK08186.1"/>
    <property type="match status" value="1"/>
</dbReference>
<protein>
    <submittedName>
        <fullName evidence="3">Amidase</fullName>
    </submittedName>
</protein>
<gene>
    <name evidence="3" type="primary">amiE</name>
    <name evidence="3" type="ORF">CXY01_38330</name>
</gene>
<dbReference type="Gene3D" id="3.10.490.10">
    <property type="entry name" value="Gamma-glutamyl cyclotransferase-like"/>
    <property type="match status" value="1"/>
</dbReference>
<reference evidence="3 4" key="1">
    <citation type="submission" date="2019-07" db="EMBL/GenBank/DDBJ databases">
        <title>Whole genome shotgun sequence of Cellulomonas xylanilytica NBRC 101102.</title>
        <authorList>
            <person name="Hosoyama A."/>
            <person name="Uohara A."/>
            <person name="Ohji S."/>
            <person name="Ichikawa N."/>
        </authorList>
    </citation>
    <scope>NUCLEOTIDE SEQUENCE [LARGE SCALE GENOMIC DNA]</scope>
    <source>
        <strain evidence="3 4">NBRC 101102</strain>
    </source>
</reference>
<evidence type="ECO:0000259" key="1">
    <source>
        <dbReference type="Pfam" id="PF01425"/>
    </source>
</evidence>
<dbReference type="PANTHER" id="PTHR11895">
    <property type="entry name" value="TRANSAMIDASE"/>
    <property type="match status" value="1"/>
</dbReference>
<dbReference type="PANTHER" id="PTHR11895:SF169">
    <property type="entry name" value="GLUTAMYL-TRNA(GLN) AMIDOTRANSFERASE"/>
    <property type="match status" value="1"/>
</dbReference>
<dbReference type="GO" id="GO:0003824">
    <property type="term" value="F:catalytic activity"/>
    <property type="evidence" value="ECO:0007669"/>
    <property type="project" value="InterPro"/>
</dbReference>
<accession>A0A510V8Y7</accession>
<evidence type="ECO:0000259" key="2">
    <source>
        <dbReference type="Pfam" id="PF21986"/>
    </source>
</evidence>
<dbReference type="Gene3D" id="3.90.1300.10">
    <property type="entry name" value="Amidase signature (AS) domain"/>
    <property type="match status" value="1"/>
</dbReference>
<dbReference type="Pfam" id="PF01425">
    <property type="entry name" value="Amidase"/>
    <property type="match status" value="1"/>
</dbReference>
<feature type="domain" description="Amidase" evidence="1">
    <location>
        <begin position="60"/>
        <end position="476"/>
    </location>
</feature>
<dbReference type="EMBL" id="BJUB01000015">
    <property type="protein sequence ID" value="GEK23313.1"/>
    <property type="molecule type" value="Genomic_DNA"/>
</dbReference>
<dbReference type="RefSeq" id="WP_246125497.1">
    <property type="nucleotide sequence ID" value="NZ_BJUB01000015.1"/>
</dbReference>
<dbReference type="Pfam" id="PF21986">
    <property type="entry name" value="AH_C"/>
    <property type="match status" value="1"/>
</dbReference>
<dbReference type="SUPFAM" id="SSF75304">
    <property type="entry name" value="Amidase signature (AS) enzymes"/>
    <property type="match status" value="1"/>
</dbReference>
<dbReference type="AlphaFoldDB" id="A0A510V8Y7"/>
<sequence length="631" mass="64449">MTRTTMDGMTTDEETSGVRDGVMGTEAMPVRAPETAPADLTALTDGSAAAPVTGVAEARVRRAYARIAEVDRPEVWITLLPEAAAIAAAREVDARLAAGAVLPLAGRTLAVKDNVDVAGLPTTAACPSFATDPAGRPGPARTSAPAVQALLDAGAVVLGKTNLDQFATGLVGVRSPFGAVRHATLPDRVSGGSSSGSAVAVALGIADIGIGTDTAGSGRVPAAFGALVGIKTTLGLVPTTGVVPACRNYDVVTTFTRDLDLGVVATRTMVGADPSDPARRPWPADVRLGLPSAAVVAVPRDEDLAPLSPGWRAAFRASVDAVRAVGAQVRTVDISGMLSAARLLYDGAIVAERYEAVGAFLTDAPDADPTVRSIILAGRDTPAHAYVADRARLATAKVEAAAVLDGCDLLLLPTTTEHPTIAAVQADPVAINRRLGTYTNFVNLLDMAAVAIPSGEADGGPFGVTVLSRAFDDQLALDLAARLLAHAPGDADDEPSDHLLVEAGVDVLVVGAHLRGQPLNRELTALGARFRRTVRTSDAYRLVALDTQPRKPGLVRAGSGAGAPIVGEVWRLSPGALGRMLAGLPSPMSLGQVELEDGTWVVGFGCTAESGAAGADITATGGWVEALRRGL</sequence>
<dbReference type="InterPro" id="IPR053844">
    <property type="entry name" value="AH_C"/>
</dbReference>
<proteinExistence type="predicted"/>
<name>A0A510V8Y7_9CELL</name>
<dbReference type="NCBIfam" id="TIGR02713">
    <property type="entry name" value="allophanate_hyd"/>
    <property type="match status" value="1"/>
</dbReference>
<dbReference type="InterPro" id="IPR023631">
    <property type="entry name" value="Amidase_dom"/>
</dbReference>
<dbReference type="Proteomes" id="UP000321118">
    <property type="component" value="Unassembled WGS sequence"/>
</dbReference>